<evidence type="ECO:0000313" key="5">
    <source>
        <dbReference type="Proteomes" id="UP000789396"/>
    </source>
</evidence>
<dbReference type="InterPro" id="IPR013705">
    <property type="entry name" value="Sterol_MeTrfase_C"/>
</dbReference>
<reference evidence="4" key="1">
    <citation type="submission" date="2021-06" db="EMBL/GenBank/DDBJ databases">
        <authorList>
            <person name="Kallberg Y."/>
            <person name="Tangrot J."/>
            <person name="Rosling A."/>
        </authorList>
    </citation>
    <scope>NUCLEOTIDE SEQUENCE</scope>
    <source>
        <strain evidence="4">IN212</strain>
    </source>
</reference>
<keyword evidence="1 2" id="KW-0808">Transferase</keyword>
<evidence type="ECO:0000256" key="2">
    <source>
        <dbReference type="PROSITE-ProRule" id="PRU01022"/>
    </source>
</evidence>
<organism evidence="4 5">
    <name type="scientific">Racocetra fulgida</name>
    <dbReference type="NCBI Taxonomy" id="60492"/>
    <lineage>
        <taxon>Eukaryota</taxon>
        <taxon>Fungi</taxon>
        <taxon>Fungi incertae sedis</taxon>
        <taxon>Mucoromycota</taxon>
        <taxon>Glomeromycotina</taxon>
        <taxon>Glomeromycetes</taxon>
        <taxon>Diversisporales</taxon>
        <taxon>Gigasporaceae</taxon>
        <taxon>Racocetra</taxon>
    </lineage>
</organism>
<comment type="caution">
    <text evidence="4">The sequence shown here is derived from an EMBL/GenBank/DDBJ whole genome shotgun (WGS) entry which is preliminary data.</text>
</comment>
<dbReference type="Pfam" id="PF08498">
    <property type="entry name" value="Sterol_MT_C"/>
    <property type="match status" value="1"/>
</dbReference>
<dbReference type="PANTHER" id="PTHR44068">
    <property type="entry name" value="ZGC:194242"/>
    <property type="match status" value="1"/>
</dbReference>
<evidence type="ECO:0000256" key="1">
    <source>
        <dbReference type="ARBA" id="ARBA00022679"/>
    </source>
</evidence>
<proteinExistence type="inferred from homology"/>
<keyword evidence="5" id="KW-1185">Reference proteome</keyword>
<gene>
    <name evidence="4" type="ORF">RFULGI_LOCUS14595</name>
</gene>
<dbReference type="PANTHER" id="PTHR44068:SF1">
    <property type="entry name" value="HYPOTHETICAL LOC100005854"/>
    <property type="match status" value="1"/>
</dbReference>
<dbReference type="InterPro" id="IPR030384">
    <property type="entry name" value="MeTrfase_SMT"/>
</dbReference>
<comment type="similarity">
    <text evidence="2">Belongs to the class I-like SAM-binding methyltransferase superfamily. Erg6/SMT family.</text>
</comment>
<dbReference type="EMBL" id="CAJVPZ010042999">
    <property type="protein sequence ID" value="CAG8764834.1"/>
    <property type="molecule type" value="Genomic_DNA"/>
</dbReference>
<dbReference type="AlphaFoldDB" id="A0A9N9J661"/>
<accession>A0A9N9J661</accession>
<evidence type="ECO:0000313" key="4">
    <source>
        <dbReference type="EMBL" id="CAG8764834.1"/>
    </source>
</evidence>
<feature type="domain" description="SAM-dependent methyltransferase Erg6/SMT-type" evidence="3">
    <location>
        <begin position="1"/>
        <end position="117"/>
    </location>
</feature>
<dbReference type="Proteomes" id="UP000789396">
    <property type="component" value="Unassembled WGS sequence"/>
</dbReference>
<dbReference type="PROSITE" id="PS51685">
    <property type="entry name" value="SAM_MT_ERG6_SMT"/>
    <property type="match status" value="1"/>
</dbReference>
<feature type="non-terminal residue" evidence="4">
    <location>
        <position position="210"/>
    </location>
</feature>
<dbReference type="GO" id="GO:0032259">
    <property type="term" value="P:methylation"/>
    <property type="evidence" value="ECO:0007669"/>
    <property type="project" value="UniProtKB-KW"/>
</dbReference>
<sequence>YADGIPELFSTHVALQALKNVGFEIEYAQDIAINDDPIPWYYPLEGDLRGAQTLGDYFTVFRMTRLGRFCTRALKLGIAPAGSLQTQSVLETAGDCIVEGGRLGIFTPMYLLVATVLNRELFRRTVEVIGVRVPTNSVAKFLKVIYARFSEFLLIFNEYRDLFNQPKLKNVVNDPESSNTKIILLNPNVENDIIKAILPSGVESPTSFTQ</sequence>
<protein>
    <submittedName>
        <fullName evidence="4">20161_t:CDS:1</fullName>
    </submittedName>
</protein>
<dbReference type="OrthoDB" id="540004at2759"/>
<evidence type="ECO:0000259" key="3">
    <source>
        <dbReference type="PROSITE" id="PS51685"/>
    </source>
</evidence>
<keyword evidence="2" id="KW-0489">Methyltransferase</keyword>
<keyword evidence="2" id="KW-0949">S-adenosyl-L-methionine</keyword>
<feature type="non-terminal residue" evidence="4">
    <location>
        <position position="1"/>
    </location>
</feature>
<name>A0A9N9J661_9GLOM</name>
<dbReference type="GO" id="GO:0003838">
    <property type="term" value="F:sterol 24-C-methyltransferase activity"/>
    <property type="evidence" value="ECO:0007669"/>
    <property type="project" value="TreeGrafter"/>
</dbReference>
<dbReference type="GO" id="GO:0016126">
    <property type="term" value="P:sterol biosynthetic process"/>
    <property type="evidence" value="ECO:0007669"/>
    <property type="project" value="TreeGrafter"/>
</dbReference>
<dbReference type="GO" id="GO:0005783">
    <property type="term" value="C:endoplasmic reticulum"/>
    <property type="evidence" value="ECO:0007669"/>
    <property type="project" value="TreeGrafter"/>
</dbReference>
<dbReference type="InterPro" id="IPR050447">
    <property type="entry name" value="Erg6_SMT_methyltransf"/>
</dbReference>